<comment type="subcellular location">
    <subcellularLocation>
        <location evidence="1 7">Cell membrane</location>
        <topology evidence="1 7">Multi-pass membrane protein</topology>
    </subcellularLocation>
</comment>
<dbReference type="Gene3D" id="1.10.3720.10">
    <property type="entry name" value="MetI-like"/>
    <property type="match status" value="1"/>
</dbReference>
<dbReference type="GO" id="GO:0005886">
    <property type="term" value="C:plasma membrane"/>
    <property type="evidence" value="ECO:0007669"/>
    <property type="project" value="UniProtKB-SubCell"/>
</dbReference>
<name>A0A2S8SQI7_9BACT</name>
<dbReference type="InterPro" id="IPR051393">
    <property type="entry name" value="ABC_transporter_permease"/>
</dbReference>
<dbReference type="Pfam" id="PF00528">
    <property type="entry name" value="BPD_transp_1"/>
    <property type="match status" value="1"/>
</dbReference>
<evidence type="ECO:0000256" key="1">
    <source>
        <dbReference type="ARBA" id="ARBA00004651"/>
    </source>
</evidence>
<keyword evidence="9" id="KW-0762">Sugar transport</keyword>
<evidence type="ECO:0000256" key="3">
    <source>
        <dbReference type="ARBA" id="ARBA00022475"/>
    </source>
</evidence>
<feature type="transmembrane region" description="Helical" evidence="7">
    <location>
        <begin position="229"/>
        <end position="248"/>
    </location>
</feature>
<protein>
    <submittedName>
        <fullName evidence="9">Multiple sugar transport system permease protein</fullName>
    </submittedName>
</protein>
<keyword evidence="5 7" id="KW-1133">Transmembrane helix</keyword>
<feature type="transmembrane region" description="Helical" evidence="7">
    <location>
        <begin position="21"/>
        <end position="46"/>
    </location>
</feature>
<keyword evidence="6 7" id="KW-0472">Membrane</keyword>
<dbReference type="PANTHER" id="PTHR30193">
    <property type="entry name" value="ABC TRANSPORTER PERMEASE PROTEIN"/>
    <property type="match status" value="1"/>
</dbReference>
<keyword evidence="3" id="KW-1003">Cell membrane</keyword>
<evidence type="ECO:0000313" key="9">
    <source>
        <dbReference type="EMBL" id="PQV63071.1"/>
    </source>
</evidence>
<feature type="transmembrane region" description="Helical" evidence="7">
    <location>
        <begin position="173"/>
        <end position="196"/>
    </location>
</feature>
<organism evidence="9 10">
    <name type="scientific">Abditibacterium utsteinense</name>
    <dbReference type="NCBI Taxonomy" id="1960156"/>
    <lineage>
        <taxon>Bacteria</taxon>
        <taxon>Pseudomonadati</taxon>
        <taxon>Abditibacteriota</taxon>
        <taxon>Abditibacteriia</taxon>
        <taxon>Abditibacteriales</taxon>
        <taxon>Abditibacteriaceae</taxon>
        <taxon>Abditibacterium</taxon>
    </lineage>
</organism>
<evidence type="ECO:0000256" key="5">
    <source>
        <dbReference type="ARBA" id="ARBA00022989"/>
    </source>
</evidence>
<keyword evidence="4 7" id="KW-0812">Transmembrane</keyword>
<keyword evidence="10" id="KW-1185">Reference proteome</keyword>
<feature type="transmembrane region" description="Helical" evidence="7">
    <location>
        <begin position="83"/>
        <end position="109"/>
    </location>
</feature>
<dbReference type="PANTHER" id="PTHR30193:SF37">
    <property type="entry name" value="INNER MEMBRANE ABC TRANSPORTER PERMEASE PROTEIN YCJO"/>
    <property type="match status" value="1"/>
</dbReference>
<dbReference type="GO" id="GO:0055085">
    <property type="term" value="P:transmembrane transport"/>
    <property type="evidence" value="ECO:0007669"/>
    <property type="project" value="InterPro"/>
</dbReference>
<dbReference type="InParanoid" id="A0A2S8SQI7"/>
<dbReference type="EMBL" id="NIGF01000016">
    <property type="protein sequence ID" value="PQV63071.1"/>
    <property type="molecule type" value="Genomic_DNA"/>
</dbReference>
<dbReference type="FunCoup" id="A0A2S8SQI7">
    <property type="interactions" value="41"/>
</dbReference>
<dbReference type="InterPro" id="IPR000515">
    <property type="entry name" value="MetI-like"/>
</dbReference>
<evidence type="ECO:0000256" key="4">
    <source>
        <dbReference type="ARBA" id="ARBA00022692"/>
    </source>
</evidence>
<comment type="caution">
    <text evidence="9">The sequence shown here is derived from an EMBL/GenBank/DDBJ whole genome shotgun (WGS) entry which is preliminary data.</text>
</comment>
<dbReference type="Proteomes" id="UP000237684">
    <property type="component" value="Unassembled WGS sequence"/>
</dbReference>
<proteinExistence type="inferred from homology"/>
<gene>
    <name evidence="9" type="ORF">B1R32_11648</name>
</gene>
<evidence type="ECO:0000256" key="7">
    <source>
        <dbReference type="RuleBase" id="RU363032"/>
    </source>
</evidence>
<dbReference type="RefSeq" id="WP_106380812.1">
    <property type="nucleotide sequence ID" value="NZ_NIGF01000016.1"/>
</dbReference>
<dbReference type="PROSITE" id="PS50928">
    <property type="entry name" value="ABC_TM1"/>
    <property type="match status" value="1"/>
</dbReference>
<feature type="transmembrane region" description="Helical" evidence="7">
    <location>
        <begin position="282"/>
        <end position="302"/>
    </location>
</feature>
<dbReference type="SUPFAM" id="SSF161098">
    <property type="entry name" value="MetI-like"/>
    <property type="match status" value="1"/>
</dbReference>
<evidence type="ECO:0000256" key="6">
    <source>
        <dbReference type="ARBA" id="ARBA00023136"/>
    </source>
</evidence>
<feature type="transmembrane region" description="Helical" evidence="7">
    <location>
        <begin position="116"/>
        <end position="137"/>
    </location>
</feature>
<keyword evidence="2 7" id="KW-0813">Transport</keyword>
<sequence length="313" mass="34056">MKASILPQKRAKARGAGDRSATFAFWIFVAPALIGLTVFTVIPIFWGLALSFSQAQNTISPVKFIGFANYIDLLTDEAFLRSLITILVFAAFIVPLTFAVSLGLALLVHQAGWGRAFFRTVFFIPSAVSYVIASMVWKQSLFSGPLSGGLANQITGAIGHAEIAWIGTISPPWYWLVLVSVRLWLQVGFYMIIFLAGLQEIPPSLYEAASVDGAKPGWQIFRFITLPQLRATTISVLILNLIAAFQAFDEFYNILNGAGAAQTLARPPLIYLYNLALGDQDFGRGTAGAFILTALILVITLVQGRILGFGDKD</sequence>
<dbReference type="AlphaFoldDB" id="A0A2S8SQI7"/>
<dbReference type="OrthoDB" id="9780883at2"/>
<dbReference type="CDD" id="cd06261">
    <property type="entry name" value="TM_PBP2"/>
    <property type="match status" value="1"/>
</dbReference>
<accession>A0A2S8SQI7</accession>
<reference evidence="9 10" key="1">
    <citation type="journal article" date="2018" name="Syst. Appl. Microbiol.">
        <title>Abditibacterium utsteinense sp. nov., the first cultivated member of candidate phylum FBP, isolated from ice-free Antarctic soil samples.</title>
        <authorList>
            <person name="Tahon G."/>
            <person name="Tytgat B."/>
            <person name="Lebbe L."/>
            <person name="Carlier A."/>
            <person name="Willems A."/>
        </authorList>
    </citation>
    <scope>NUCLEOTIDE SEQUENCE [LARGE SCALE GENOMIC DNA]</scope>
    <source>
        <strain evidence="9 10">LMG 29911</strain>
    </source>
</reference>
<evidence type="ECO:0000313" key="10">
    <source>
        <dbReference type="Proteomes" id="UP000237684"/>
    </source>
</evidence>
<comment type="similarity">
    <text evidence="7">Belongs to the binding-protein-dependent transport system permease family.</text>
</comment>
<evidence type="ECO:0000259" key="8">
    <source>
        <dbReference type="PROSITE" id="PS50928"/>
    </source>
</evidence>
<dbReference type="InterPro" id="IPR035906">
    <property type="entry name" value="MetI-like_sf"/>
</dbReference>
<feature type="domain" description="ABC transmembrane type-1" evidence="8">
    <location>
        <begin position="83"/>
        <end position="303"/>
    </location>
</feature>
<evidence type="ECO:0000256" key="2">
    <source>
        <dbReference type="ARBA" id="ARBA00022448"/>
    </source>
</evidence>